<dbReference type="CDD" id="cd06170">
    <property type="entry name" value="LuxR_C_like"/>
    <property type="match status" value="1"/>
</dbReference>
<dbReference type="PANTHER" id="PTHR44688">
    <property type="entry name" value="DNA-BINDING TRANSCRIPTIONAL ACTIVATOR DEVR_DOSR"/>
    <property type="match status" value="1"/>
</dbReference>
<dbReference type="Proteomes" id="UP001500460">
    <property type="component" value="Unassembled WGS sequence"/>
</dbReference>
<dbReference type="PANTHER" id="PTHR44688:SF16">
    <property type="entry name" value="DNA-BINDING TRANSCRIPTIONAL ACTIVATOR DEVR_DOSR"/>
    <property type="match status" value="1"/>
</dbReference>
<evidence type="ECO:0000256" key="2">
    <source>
        <dbReference type="ARBA" id="ARBA00023125"/>
    </source>
</evidence>
<dbReference type="SMART" id="SM00421">
    <property type="entry name" value="HTH_LUXR"/>
    <property type="match status" value="1"/>
</dbReference>
<proteinExistence type="predicted"/>
<feature type="region of interest" description="Disordered" evidence="4">
    <location>
        <begin position="1"/>
        <end position="22"/>
    </location>
</feature>
<organism evidence="6 7">
    <name type="scientific">Streptomyces glaucus</name>
    <dbReference type="NCBI Taxonomy" id="284029"/>
    <lineage>
        <taxon>Bacteria</taxon>
        <taxon>Bacillati</taxon>
        <taxon>Actinomycetota</taxon>
        <taxon>Actinomycetes</taxon>
        <taxon>Kitasatosporales</taxon>
        <taxon>Streptomycetaceae</taxon>
        <taxon>Streptomyces</taxon>
    </lineage>
</organism>
<protein>
    <recommendedName>
        <fullName evidence="5">HTH luxR-type domain-containing protein</fullName>
    </recommendedName>
</protein>
<gene>
    <name evidence="6" type="ORF">GCM10010421_45740</name>
</gene>
<dbReference type="InterPro" id="IPR016032">
    <property type="entry name" value="Sig_transdc_resp-reg_C-effctor"/>
</dbReference>
<evidence type="ECO:0000256" key="1">
    <source>
        <dbReference type="ARBA" id="ARBA00023015"/>
    </source>
</evidence>
<evidence type="ECO:0000256" key="3">
    <source>
        <dbReference type="ARBA" id="ARBA00023163"/>
    </source>
</evidence>
<dbReference type="Gene3D" id="1.10.10.10">
    <property type="entry name" value="Winged helix-like DNA-binding domain superfamily/Winged helix DNA-binding domain"/>
    <property type="match status" value="1"/>
</dbReference>
<sequence>MIALLSETWHQETDDGGESGQEWRRISSLIGESGADWVADPVRRIEELTDREFDVFILLGRGLSNQAISASLYVTERTVKSHVTRILAKLHLDSRLQAGLVAQAYTHWVALSSQ</sequence>
<accession>A0ABP5XEQ9</accession>
<evidence type="ECO:0000313" key="7">
    <source>
        <dbReference type="Proteomes" id="UP001500460"/>
    </source>
</evidence>
<feature type="domain" description="HTH luxR-type" evidence="5">
    <location>
        <begin position="41"/>
        <end position="106"/>
    </location>
</feature>
<keyword evidence="1" id="KW-0805">Transcription regulation</keyword>
<dbReference type="PROSITE" id="PS00622">
    <property type="entry name" value="HTH_LUXR_1"/>
    <property type="match status" value="1"/>
</dbReference>
<dbReference type="InterPro" id="IPR036388">
    <property type="entry name" value="WH-like_DNA-bd_sf"/>
</dbReference>
<dbReference type="PRINTS" id="PR00038">
    <property type="entry name" value="HTHLUXR"/>
</dbReference>
<keyword evidence="3" id="KW-0804">Transcription</keyword>
<name>A0ABP5XEQ9_9ACTN</name>
<evidence type="ECO:0000313" key="6">
    <source>
        <dbReference type="EMBL" id="GAA2448489.1"/>
    </source>
</evidence>
<dbReference type="InterPro" id="IPR000792">
    <property type="entry name" value="Tscrpt_reg_LuxR_C"/>
</dbReference>
<dbReference type="SUPFAM" id="SSF46894">
    <property type="entry name" value="C-terminal effector domain of the bipartite response regulators"/>
    <property type="match status" value="1"/>
</dbReference>
<comment type="caution">
    <text evidence="6">The sequence shown here is derived from an EMBL/GenBank/DDBJ whole genome shotgun (WGS) entry which is preliminary data.</text>
</comment>
<keyword evidence="7" id="KW-1185">Reference proteome</keyword>
<dbReference type="PROSITE" id="PS50043">
    <property type="entry name" value="HTH_LUXR_2"/>
    <property type="match status" value="1"/>
</dbReference>
<evidence type="ECO:0000256" key="4">
    <source>
        <dbReference type="SAM" id="MobiDB-lite"/>
    </source>
</evidence>
<evidence type="ECO:0000259" key="5">
    <source>
        <dbReference type="PROSITE" id="PS50043"/>
    </source>
</evidence>
<keyword evidence="2" id="KW-0238">DNA-binding</keyword>
<reference evidence="7" key="1">
    <citation type="journal article" date="2019" name="Int. J. Syst. Evol. Microbiol.">
        <title>The Global Catalogue of Microorganisms (GCM) 10K type strain sequencing project: providing services to taxonomists for standard genome sequencing and annotation.</title>
        <authorList>
            <consortium name="The Broad Institute Genomics Platform"/>
            <consortium name="The Broad Institute Genome Sequencing Center for Infectious Disease"/>
            <person name="Wu L."/>
            <person name="Ma J."/>
        </authorList>
    </citation>
    <scope>NUCLEOTIDE SEQUENCE [LARGE SCALE GENOMIC DNA]</scope>
    <source>
        <strain evidence="7">JCM 6922</strain>
    </source>
</reference>
<dbReference type="EMBL" id="BAAATK010000033">
    <property type="protein sequence ID" value="GAA2448489.1"/>
    <property type="molecule type" value="Genomic_DNA"/>
</dbReference>
<dbReference type="Pfam" id="PF00196">
    <property type="entry name" value="GerE"/>
    <property type="match status" value="1"/>
</dbReference>